<dbReference type="AlphaFoldDB" id="A0A482XN83"/>
<dbReference type="Proteomes" id="UP000291343">
    <property type="component" value="Unassembled WGS sequence"/>
</dbReference>
<evidence type="ECO:0000313" key="2">
    <source>
        <dbReference type="Proteomes" id="UP000291343"/>
    </source>
</evidence>
<gene>
    <name evidence="1" type="ORF">LSTR_LSTR009783</name>
</gene>
<proteinExistence type="predicted"/>
<organism evidence="1 2">
    <name type="scientific">Laodelphax striatellus</name>
    <name type="common">Small brown planthopper</name>
    <name type="synonym">Delphax striatella</name>
    <dbReference type="NCBI Taxonomy" id="195883"/>
    <lineage>
        <taxon>Eukaryota</taxon>
        <taxon>Metazoa</taxon>
        <taxon>Ecdysozoa</taxon>
        <taxon>Arthropoda</taxon>
        <taxon>Hexapoda</taxon>
        <taxon>Insecta</taxon>
        <taxon>Pterygota</taxon>
        <taxon>Neoptera</taxon>
        <taxon>Paraneoptera</taxon>
        <taxon>Hemiptera</taxon>
        <taxon>Auchenorrhyncha</taxon>
        <taxon>Fulgoroidea</taxon>
        <taxon>Delphacidae</taxon>
        <taxon>Criomorphinae</taxon>
        <taxon>Laodelphax</taxon>
    </lineage>
</organism>
<dbReference type="InParanoid" id="A0A482XN83"/>
<comment type="caution">
    <text evidence="1">The sequence shown here is derived from an EMBL/GenBank/DDBJ whole genome shotgun (WGS) entry which is preliminary data.</text>
</comment>
<dbReference type="SMR" id="A0A482XN83"/>
<evidence type="ECO:0000313" key="1">
    <source>
        <dbReference type="EMBL" id="RZF47292.1"/>
    </source>
</evidence>
<accession>A0A482XN83</accession>
<sequence length="100" mass="11634">MQQYNDVIAVGSFVLVQICTKKDKKYSVVEVNEVHDDHYRVIYLKKMQDSYKFIRAEETIYDIDRDDVLIKLPPPKIEGGTARQLINMSFGVDLSTFNMN</sequence>
<keyword evidence="2" id="KW-1185">Reference proteome</keyword>
<dbReference type="OrthoDB" id="6774632at2759"/>
<protein>
    <submittedName>
        <fullName evidence="1">Uncharacterized protein</fullName>
    </submittedName>
</protein>
<name>A0A482XN83_LAOST</name>
<dbReference type="EMBL" id="QKKF02004574">
    <property type="protein sequence ID" value="RZF47292.1"/>
    <property type="molecule type" value="Genomic_DNA"/>
</dbReference>
<reference evidence="1 2" key="1">
    <citation type="journal article" date="2017" name="Gigascience">
        <title>Genome sequence of the small brown planthopper, Laodelphax striatellus.</title>
        <authorList>
            <person name="Zhu J."/>
            <person name="Jiang F."/>
            <person name="Wang X."/>
            <person name="Yang P."/>
            <person name="Bao Y."/>
            <person name="Zhao W."/>
            <person name="Wang W."/>
            <person name="Lu H."/>
            <person name="Wang Q."/>
            <person name="Cui N."/>
            <person name="Li J."/>
            <person name="Chen X."/>
            <person name="Luo L."/>
            <person name="Yu J."/>
            <person name="Kang L."/>
            <person name="Cui F."/>
        </authorList>
    </citation>
    <scope>NUCLEOTIDE SEQUENCE [LARGE SCALE GENOMIC DNA]</scope>
    <source>
        <strain evidence="1">Lst14</strain>
    </source>
</reference>